<dbReference type="EMBL" id="BAAAQG010000003">
    <property type="protein sequence ID" value="GAA1700393.1"/>
    <property type="molecule type" value="Genomic_DNA"/>
</dbReference>
<accession>A0ABN2I8D8</accession>
<keyword evidence="2" id="KW-0479">Metal-binding</keyword>
<evidence type="ECO:0000256" key="1">
    <source>
        <dbReference type="ARBA" id="ARBA00009175"/>
    </source>
</evidence>
<sequence length="255" mass="25672">MRVLAAAVGMSLLAGCSVGIDDDEGSPLLTVFAAASLTSAFTRIAEDYERQNPEVEVRLSFDGSAGLVDQIAGGAPADVFASADAASMDRALAEGLIPGEPVEFATNVLTLITPPGNPAGVTGLDRSLDGTRLVVCADGVPCGDAARALAAAAGVELRPVSEESKVTDVRGKVTSGEADAGIVYVTDARAAGDRVEQIAIPAARTDPNRYLIAATGQADAAPTDAARAEAARRFVDAVTGPSGQAVLAAHGFGLP</sequence>
<comment type="caution">
    <text evidence="4">The sequence shown here is derived from an EMBL/GenBank/DDBJ whole genome shotgun (WGS) entry which is preliminary data.</text>
</comment>
<dbReference type="PIRSF" id="PIRSF004846">
    <property type="entry name" value="ModA"/>
    <property type="match status" value="1"/>
</dbReference>
<evidence type="ECO:0000256" key="2">
    <source>
        <dbReference type="ARBA" id="ARBA00022723"/>
    </source>
</evidence>
<comment type="similarity">
    <text evidence="1">Belongs to the bacterial solute-binding protein ModA family.</text>
</comment>
<dbReference type="InterPro" id="IPR050682">
    <property type="entry name" value="ModA/WtpA"/>
</dbReference>
<dbReference type="Proteomes" id="UP001500383">
    <property type="component" value="Unassembled WGS sequence"/>
</dbReference>
<dbReference type="PROSITE" id="PS51257">
    <property type="entry name" value="PROKAR_LIPOPROTEIN"/>
    <property type="match status" value="1"/>
</dbReference>
<keyword evidence="3" id="KW-0732">Signal</keyword>
<evidence type="ECO:0000313" key="5">
    <source>
        <dbReference type="Proteomes" id="UP001500383"/>
    </source>
</evidence>
<keyword evidence="5" id="KW-1185">Reference proteome</keyword>
<dbReference type="NCBIfam" id="TIGR01256">
    <property type="entry name" value="modA"/>
    <property type="match status" value="1"/>
</dbReference>
<reference evidence="4 5" key="1">
    <citation type="journal article" date="2019" name="Int. J. Syst. Evol. Microbiol.">
        <title>The Global Catalogue of Microorganisms (GCM) 10K type strain sequencing project: providing services to taxonomists for standard genome sequencing and annotation.</title>
        <authorList>
            <consortium name="The Broad Institute Genomics Platform"/>
            <consortium name="The Broad Institute Genome Sequencing Center for Infectious Disease"/>
            <person name="Wu L."/>
            <person name="Ma J."/>
        </authorList>
    </citation>
    <scope>NUCLEOTIDE SEQUENCE [LARGE SCALE GENOMIC DNA]</scope>
    <source>
        <strain evidence="4 5">JCM 16002</strain>
    </source>
</reference>
<name>A0ABN2I8D8_9ACTN</name>
<evidence type="ECO:0000313" key="4">
    <source>
        <dbReference type="EMBL" id="GAA1700393.1"/>
    </source>
</evidence>
<gene>
    <name evidence="4" type="primary">modA_1</name>
    <name evidence="4" type="ORF">GCM10009831_06170</name>
</gene>
<dbReference type="Pfam" id="PF13531">
    <property type="entry name" value="SBP_bac_11"/>
    <property type="match status" value="1"/>
</dbReference>
<dbReference type="PANTHER" id="PTHR30632">
    <property type="entry name" value="MOLYBDATE-BINDING PERIPLASMIC PROTEIN"/>
    <property type="match status" value="1"/>
</dbReference>
<dbReference type="PANTHER" id="PTHR30632:SF0">
    <property type="entry name" value="SULFATE-BINDING PROTEIN"/>
    <property type="match status" value="1"/>
</dbReference>
<protein>
    <submittedName>
        <fullName evidence="4">Molybdate ABC transporter substrate-binding protein</fullName>
    </submittedName>
</protein>
<proteinExistence type="inferred from homology"/>
<evidence type="ECO:0000256" key="3">
    <source>
        <dbReference type="ARBA" id="ARBA00022729"/>
    </source>
</evidence>
<organism evidence="4 5">
    <name type="scientific">Dietzia cercidiphylli</name>
    <dbReference type="NCBI Taxonomy" id="498199"/>
    <lineage>
        <taxon>Bacteria</taxon>
        <taxon>Bacillati</taxon>
        <taxon>Actinomycetota</taxon>
        <taxon>Actinomycetes</taxon>
        <taxon>Mycobacteriales</taxon>
        <taxon>Dietziaceae</taxon>
        <taxon>Dietzia</taxon>
    </lineage>
</organism>
<dbReference type="Gene3D" id="3.40.190.10">
    <property type="entry name" value="Periplasmic binding protein-like II"/>
    <property type="match status" value="2"/>
</dbReference>
<dbReference type="InterPro" id="IPR005950">
    <property type="entry name" value="ModA"/>
</dbReference>
<dbReference type="SUPFAM" id="SSF53850">
    <property type="entry name" value="Periplasmic binding protein-like II"/>
    <property type="match status" value="1"/>
</dbReference>